<keyword evidence="5" id="KW-1185">Reference proteome</keyword>
<dbReference type="InterPro" id="IPR018490">
    <property type="entry name" value="cNMP-bd_dom_sf"/>
</dbReference>
<sequence>MPNSFDFFTPPFDTLTVIEQDKVRQSLDVAYYPKGSEIVGVEVSEDTPLHLILKGEVHQLRGNAFVSSFGEQDWFDGKLVMMGRTEFRYVAAEEVVSYLLPASLIKQLAVENALFGSLLFADISERLNAAAMHDKRRELHSLAMARVKDAYLRKPHFVEAHVSVVEATRVLRERNASHVLVQDGERVGIFTNTNLCDAVLLNRDLNSMPVREAARFELLTIDLNDEITEALLIMIRHRIHRLVVMDNNQIVGVLGQLDLMSFFSNHSHLIAQQIDMAQDIEELRVASSQIEKFIRTQHGSGTKVSVIARMVQELNLQVFSKLWSLLAPMDVQLNTCVLVMGSEGRGEQVLRTDQDNALLIRDGFEYDGLAQVCERMNEELSIMGYPLCSGNMMMNNPLWRQHCSVFKKTITGWIFSSDTQAPVYLSTFLDAKVVCGDDTLFNDVRNHFLLGQRDYAGFINRFAQAINMFGDAEPSWWRKFLPIGGHDEMELDLKKVGIFPVVHGVRSLALEKGIVATSTKARIEALVQMGVLDVETGRNLIEALYFFLAVRLKNSLNLTIEQTGSAVNPKDLSALDRDLLKDCLNIVKDFKVFVSQHFHLEAF</sequence>
<proteinExistence type="predicted"/>
<protein>
    <submittedName>
        <fullName evidence="4">CBS domain-containing protein</fullName>
    </submittedName>
</protein>
<dbReference type="Pfam" id="PF00571">
    <property type="entry name" value="CBS"/>
    <property type="match status" value="2"/>
</dbReference>
<dbReference type="OrthoDB" id="9808528at2"/>
<feature type="domain" description="CBS" evidence="3">
    <location>
        <begin position="213"/>
        <end position="270"/>
    </location>
</feature>
<gene>
    <name evidence="4" type="ORF">DFR44_101121</name>
</gene>
<dbReference type="SMART" id="SM00116">
    <property type="entry name" value="CBS"/>
    <property type="match status" value="2"/>
</dbReference>
<keyword evidence="1 2" id="KW-0129">CBS domain</keyword>
<dbReference type="SUPFAM" id="SSF51206">
    <property type="entry name" value="cAMP-binding domain-like"/>
    <property type="match status" value="1"/>
</dbReference>
<evidence type="ECO:0000313" key="5">
    <source>
        <dbReference type="Proteomes" id="UP000294480"/>
    </source>
</evidence>
<dbReference type="Proteomes" id="UP000294480">
    <property type="component" value="Unassembled WGS sequence"/>
</dbReference>
<dbReference type="Pfam" id="PF10335">
    <property type="entry name" value="DUF294_C"/>
    <property type="match status" value="1"/>
</dbReference>
<dbReference type="Gene3D" id="3.10.580.10">
    <property type="entry name" value="CBS-domain"/>
    <property type="match status" value="1"/>
</dbReference>
<evidence type="ECO:0000256" key="2">
    <source>
        <dbReference type="PROSITE-ProRule" id="PRU00703"/>
    </source>
</evidence>
<evidence type="ECO:0000313" key="4">
    <source>
        <dbReference type="EMBL" id="TDR33071.1"/>
    </source>
</evidence>
<dbReference type="EMBL" id="SNZE01000001">
    <property type="protein sequence ID" value="TDR33071.1"/>
    <property type="molecule type" value="Genomic_DNA"/>
</dbReference>
<dbReference type="InterPro" id="IPR018821">
    <property type="entry name" value="DUF294_put_nucleoTrafse_sb-bd"/>
</dbReference>
<dbReference type="AlphaFoldDB" id="A0A4R6YBU3"/>
<dbReference type="PROSITE" id="PS51371">
    <property type="entry name" value="CBS"/>
    <property type="match status" value="1"/>
</dbReference>
<reference evidence="4 5" key="1">
    <citation type="submission" date="2019-03" db="EMBL/GenBank/DDBJ databases">
        <title>Genomic Encyclopedia of Type Strains, Phase IV (KMG-IV): sequencing the most valuable type-strain genomes for metagenomic binning, comparative biology and taxonomic classification.</title>
        <authorList>
            <person name="Goeker M."/>
        </authorList>
    </citation>
    <scope>NUCLEOTIDE SEQUENCE [LARGE SCALE GENOMIC DNA]</scope>
    <source>
        <strain evidence="4 5">DSM 102852</strain>
    </source>
</reference>
<dbReference type="InterPro" id="IPR005105">
    <property type="entry name" value="GlnD_Uridyltrans_N"/>
</dbReference>
<dbReference type="RefSeq" id="WP_133618760.1">
    <property type="nucleotide sequence ID" value="NZ_SNZE01000001.1"/>
</dbReference>
<dbReference type="InterPro" id="IPR046342">
    <property type="entry name" value="CBS_dom_sf"/>
</dbReference>
<dbReference type="GO" id="GO:0008773">
    <property type="term" value="F:[protein-PII] uridylyltransferase activity"/>
    <property type="evidence" value="ECO:0007669"/>
    <property type="project" value="InterPro"/>
</dbReference>
<dbReference type="InterPro" id="IPR000644">
    <property type="entry name" value="CBS_dom"/>
</dbReference>
<dbReference type="InterPro" id="IPR051257">
    <property type="entry name" value="Diverse_CBS-Domain"/>
</dbReference>
<dbReference type="CDD" id="cd05401">
    <property type="entry name" value="NT_GlnE_GlnD_like"/>
    <property type="match status" value="1"/>
</dbReference>
<evidence type="ECO:0000259" key="3">
    <source>
        <dbReference type="PROSITE" id="PS51371"/>
    </source>
</evidence>
<dbReference type="Pfam" id="PF03445">
    <property type="entry name" value="DUF294"/>
    <property type="match status" value="1"/>
</dbReference>
<dbReference type="SUPFAM" id="SSF54631">
    <property type="entry name" value="CBS-domain pair"/>
    <property type="match status" value="1"/>
</dbReference>
<dbReference type="PANTHER" id="PTHR43080:SF2">
    <property type="entry name" value="CBS DOMAIN-CONTAINING PROTEIN"/>
    <property type="match status" value="1"/>
</dbReference>
<comment type="caution">
    <text evidence="4">The sequence shown here is derived from an EMBL/GenBank/DDBJ whole genome shotgun (WGS) entry which is preliminary data.</text>
</comment>
<name>A0A4R6YBU3_9BURK</name>
<organism evidence="4 5">
    <name type="scientific">Hydromonas duriensis</name>
    <dbReference type="NCBI Taxonomy" id="1527608"/>
    <lineage>
        <taxon>Bacteria</taxon>
        <taxon>Pseudomonadati</taxon>
        <taxon>Pseudomonadota</taxon>
        <taxon>Betaproteobacteria</taxon>
        <taxon>Burkholderiales</taxon>
        <taxon>Burkholderiaceae</taxon>
        <taxon>Hydromonas</taxon>
    </lineage>
</organism>
<accession>A0A4R6YBU3</accession>
<evidence type="ECO:0000256" key="1">
    <source>
        <dbReference type="ARBA" id="ARBA00023122"/>
    </source>
</evidence>
<dbReference type="PANTHER" id="PTHR43080">
    <property type="entry name" value="CBS DOMAIN-CONTAINING PROTEIN CBSX3, MITOCHONDRIAL"/>
    <property type="match status" value="1"/>
</dbReference>